<evidence type="ECO:0000313" key="3">
    <source>
        <dbReference type="EMBL" id="MFD1612614.1"/>
    </source>
</evidence>
<protein>
    <submittedName>
        <fullName evidence="3">DegT/DnrJ/EryC1/StrS family aminotransferase</fullName>
    </submittedName>
</protein>
<dbReference type="SUPFAM" id="SSF53383">
    <property type="entry name" value="PLP-dependent transferases"/>
    <property type="match status" value="1"/>
</dbReference>
<dbReference type="GO" id="GO:0008483">
    <property type="term" value="F:transaminase activity"/>
    <property type="evidence" value="ECO:0007669"/>
    <property type="project" value="UniProtKB-KW"/>
</dbReference>
<accession>A0ABW4I3T7</accession>
<dbReference type="InterPro" id="IPR015421">
    <property type="entry name" value="PyrdxlP-dep_Trfase_major"/>
</dbReference>
<evidence type="ECO:0000256" key="1">
    <source>
        <dbReference type="ARBA" id="ARBA00037999"/>
    </source>
</evidence>
<keyword evidence="3" id="KW-0032">Aminotransferase</keyword>
<dbReference type="Pfam" id="PF01041">
    <property type="entry name" value="DegT_DnrJ_EryC1"/>
    <property type="match status" value="1"/>
</dbReference>
<dbReference type="CDD" id="cd00616">
    <property type="entry name" value="AHBA_syn"/>
    <property type="match status" value="1"/>
</dbReference>
<proteinExistence type="inferred from homology"/>
<reference evidence="4" key="1">
    <citation type="journal article" date="2019" name="Int. J. Syst. Evol. Microbiol.">
        <title>The Global Catalogue of Microorganisms (GCM) 10K type strain sequencing project: providing services to taxonomists for standard genome sequencing and annotation.</title>
        <authorList>
            <consortium name="The Broad Institute Genomics Platform"/>
            <consortium name="The Broad Institute Genome Sequencing Center for Infectious Disease"/>
            <person name="Wu L."/>
            <person name="Ma J."/>
        </authorList>
    </citation>
    <scope>NUCLEOTIDE SEQUENCE [LARGE SCALE GENOMIC DNA]</scope>
    <source>
        <strain evidence="4">CGMCC 1.16275</strain>
    </source>
</reference>
<dbReference type="InterPro" id="IPR000653">
    <property type="entry name" value="DegT/StrS_aminotransferase"/>
</dbReference>
<organism evidence="3 4">
    <name type="scientific">Sphingomonas tabacisoli</name>
    <dbReference type="NCBI Taxonomy" id="2249466"/>
    <lineage>
        <taxon>Bacteria</taxon>
        <taxon>Pseudomonadati</taxon>
        <taxon>Pseudomonadota</taxon>
        <taxon>Alphaproteobacteria</taxon>
        <taxon>Sphingomonadales</taxon>
        <taxon>Sphingomonadaceae</taxon>
        <taxon>Sphingomonas</taxon>
    </lineage>
</organism>
<name>A0ABW4I3T7_9SPHN</name>
<keyword evidence="3" id="KW-0808">Transferase</keyword>
<gene>
    <name evidence="3" type="ORF">ACFSCW_12455</name>
</gene>
<evidence type="ECO:0000256" key="2">
    <source>
        <dbReference type="RuleBase" id="RU004508"/>
    </source>
</evidence>
<keyword evidence="2" id="KW-0663">Pyridoxal phosphate</keyword>
<dbReference type="Proteomes" id="UP001597115">
    <property type="component" value="Unassembled WGS sequence"/>
</dbReference>
<dbReference type="Gene3D" id="3.90.1150.10">
    <property type="entry name" value="Aspartate Aminotransferase, domain 1"/>
    <property type="match status" value="1"/>
</dbReference>
<dbReference type="InterPro" id="IPR015422">
    <property type="entry name" value="PyrdxlP-dep_Trfase_small"/>
</dbReference>
<dbReference type="InterPro" id="IPR015424">
    <property type="entry name" value="PyrdxlP-dep_Trfase"/>
</dbReference>
<evidence type="ECO:0000313" key="4">
    <source>
        <dbReference type="Proteomes" id="UP001597115"/>
    </source>
</evidence>
<dbReference type="RefSeq" id="WP_380889668.1">
    <property type="nucleotide sequence ID" value="NZ_JBHUDY010000001.1"/>
</dbReference>
<dbReference type="EMBL" id="JBHUDY010000001">
    <property type="protein sequence ID" value="MFD1612614.1"/>
    <property type="molecule type" value="Genomic_DNA"/>
</dbReference>
<dbReference type="PIRSF" id="PIRSF000390">
    <property type="entry name" value="PLP_StrS"/>
    <property type="match status" value="1"/>
</dbReference>
<dbReference type="PANTHER" id="PTHR30244">
    <property type="entry name" value="TRANSAMINASE"/>
    <property type="match status" value="1"/>
</dbReference>
<dbReference type="PANTHER" id="PTHR30244:SF34">
    <property type="entry name" value="DTDP-4-AMINO-4,6-DIDEOXYGALACTOSE TRANSAMINASE"/>
    <property type="match status" value="1"/>
</dbReference>
<keyword evidence="4" id="KW-1185">Reference proteome</keyword>
<comment type="caution">
    <text evidence="3">The sequence shown here is derived from an EMBL/GenBank/DDBJ whole genome shotgun (WGS) entry which is preliminary data.</text>
</comment>
<sequence>MAYNTMGPAEAAAIAEVVASGRMTQGERVTAFEAAIAARHGVKHAILVNSGSSANLIAIEAAFHLAQLRPDLLPQPIQRGDEAIIQGLNWPSTLTPILNRGLRPVFCDIDLSSLNASVEHVDAVRTDRTRMVVAVPVLGNPSHLEELRDYCQANKLVLIEDACESIGAVTERGNAVGTLGLAASFSFYFSHHITTIEGGAVITDDPHIADLCYALRAHGWSRGLQLESFLAFDKTAIDERFCFVIPGYNVRSTDLNAAIGLVQLERLDGMLEARRRIAKGRAAALADTNRVAVPGIDILDRHSWMTTPLLFSDRAHRDRAKQSLEASGVETRPIIVGNMLRHPLARLLDLPAHQPDLPNCDEVFDRGLMIGLSPIANEEDEAVVQEALISAAKA</sequence>
<dbReference type="Gene3D" id="3.40.640.10">
    <property type="entry name" value="Type I PLP-dependent aspartate aminotransferase-like (Major domain)"/>
    <property type="match status" value="1"/>
</dbReference>
<comment type="similarity">
    <text evidence="1 2">Belongs to the DegT/DnrJ/EryC1 family.</text>
</comment>